<dbReference type="FunCoup" id="A0A3N0V4Z4">
    <property type="interactions" value="74"/>
</dbReference>
<feature type="transmembrane region" description="Helical" evidence="1">
    <location>
        <begin position="58"/>
        <end position="78"/>
    </location>
</feature>
<dbReference type="GO" id="GO:0020037">
    <property type="term" value="F:heme binding"/>
    <property type="evidence" value="ECO:0007669"/>
    <property type="project" value="InterPro"/>
</dbReference>
<protein>
    <recommendedName>
        <fullName evidence="2">Cytochrome c assembly protein domain-containing protein</fullName>
    </recommendedName>
</protein>
<proteinExistence type="predicted"/>
<organism evidence="3 4">
    <name type="scientific">Stagnimonas aquatica</name>
    <dbReference type="NCBI Taxonomy" id="2689987"/>
    <lineage>
        <taxon>Bacteria</taxon>
        <taxon>Pseudomonadati</taxon>
        <taxon>Pseudomonadota</taxon>
        <taxon>Gammaproteobacteria</taxon>
        <taxon>Nevskiales</taxon>
        <taxon>Nevskiaceae</taxon>
        <taxon>Stagnimonas</taxon>
    </lineage>
</organism>
<feature type="transmembrane region" description="Helical" evidence="1">
    <location>
        <begin position="171"/>
        <end position="194"/>
    </location>
</feature>
<feature type="transmembrane region" description="Helical" evidence="1">
    <location>
        <begin position="32"/>
        <end position="51"/>
    </location>
</feature>
<reference evidence="3 4" key="1">
    <citation type="submission" date="2018-10" db="EMBL/GenBank/DDBJ databases">
        <authorList>
            <person name="Chen W.-M."/>
        </authorList>
    </citation>
    <scope>NUCLEOTIDE SEQUENCE [LARGE SCALE GENOMIC DNA]</scope>
    <source>
        <strain evidence="3 4">THS-13</strain>
    </source>
</reference>
<evidence type="ECO:0000259" key="2">
    <source>
        <dbReference type="Pfam" id="PF01578"/>
    </source>
</evidence>
<feature type="transmembrane region" description="Helical" evidence="1">
    <location>
        <begin position="119"/>
        <end position="146"/>
    </location>
</feature>
<comment type="caution">
    <text evidence="3">The sequence shown here is derived from an EMBL/GenBank/DDBJ whole genome shotgun (WGS) entry which is preliminary data.</text>
</comment>
<feature type="transmembrane region" description="Helical" evidence="1">
    <location>
        <begin position="234"/>
        <end position="255"/>
    </location>
</feature>
<name>A0A3N0V4Z4_9GAMM</name>
<dbReference type="Proteomes" id="UP000282106">
    <property type="component" value="Unassembled WGS sequence"/>
</dbReference>
<keyword evidence="1" id="KW-0812">Transmembrane</keyword>
<sequence>MSLPILPLALIALVAYAHASWRAAGARQDRSGLISLLLALGCHGLALVGSLQEADGRLGLTQALSLVTWQTALLLALLWRVNTLWPLRTAIYPLAAAGALLVAVWPSRSGAEAPHDWKIALHVALSIFAAGLLTLAAAQAVALSVLDRLLHKPEQLNRVLRMPPMQSAEDWLFQLIGAGFFVLSLALLSGLIFVDNLFDQHLVHKTLLSILAWAIFGALLLGRRRWGWRGRRAVRWALSGYGLFLLAYFGSKLVLEQFLGRHWS</sequence>
<keyword evidence="4" id="KW-1185">Reference proteome</keyword>
<keyword evidence="1" id="KW-0472">Membrane</keyword>
<feature type="domain" description="Cytochrome c assembly protein" evidence="2">
    <location>
        <begin position="38"/>
        <end position="257"/>
    </location>
</feature>
<dbReference type="PANTHER" id="PTHR38034:SF1">
    <property type="entry name" value="INNER MEMBRANE PROTEIN YPJD"/>
    <property type="match status" value="1"/>
</dbReference>
<dbReference type="Pfam" id="PF01578">
    <property type="entry name" value="Cytochrom_C_asm"/>
    <property type="match status" value="1"/>
</dbReference>
<dbReference type="InterPro" id="IPR052372">
    <property type="entry name" value="YpjD/HemX"/>
</dbReference>
<feature type="transmembrane region" description="Helical" evidence="1">
    <location>
        <begin position="90"/>
        <end position="107"/>
    </location>
</feature>
<dbReference type="InParanoid" id="A0A3N0V4Z4"/>
<keyword evidence="1" id="KW-1133">Transmembrane helix</keyword>
<dbReference type="GO" id="GO:0017004">
    <property type="term" value="P:cytochrome complex assembly"/>
    <property type="evidence" value="ECO:0007669"/>
    <property type="project" value="InterPro"/>
</dbReference>
<evidence type="ECO:0000313" key="3">
    <source>
        <dbReference type="EMBL" id="ROH87839.1"/>
    </source>
</evidence>
<gene>
    <name evidence="3" type="ORF">ED208_14100</name>
</gene>
<evidence type="ECO:0000256" key="1">
    <source>
        <dbReference type="SAM" id="Phobius"/>
    </source>
</evidence>
<dbReference type="PANTHER" id="PTHR38034">
    <property type="entry name" value="INNER MEMBRANE PROTEIN YPJD"/>
    <property type="match status" value="1"/>
</dbReference>
<dbReference type="AlphaFoldDB" id="A0A3N0V4Z4"/>
<dbReference type="InterPro" id="IPR002541">
    <property type="entry name" value="Cyt_c_assembly"/>
</dbReference>
<dbReference type="EMBL" id="RJVO01000007">
    <property type="protein sequence ID" value="ROH87839.1"/>
    <property type="molecule type" value="Genomic_DNA"/>
</dbReference>
<dbReference type="RefSeq" id="WP_123212563.1">
    <property type="nucleotide sequence ID" value="NZ_RJVO01000007.1"/>
</dbReference>
<accession>A0A3N0V4Z4</accession>
<feature type="transmembrane region" description="Helical" evidence="1">
    <location>
        <begin position="206"/>
        <end position="222"/>
    </location>
</feature>
<evidence type="ECO:0000313" key="4">
    <source>
        <dbReference type="Proteomes" id="UP000282106"/>
    </source>
</evidence>